<name>A0A3D8VGS9_9GAMM</name>
<proteinExistence type="predicted"/>
<keyword evidence="2" id="KW-1185">Reference proteome</keyword>
<reference evidence="1 2" key="1">
    <citation type="submission" date="2018-08" db="EMBL/GenBank/DDBJ databases">
        <title>Lysobacter soli KCTC 22011, whole genome shotgun sequence.</title>
        <authorList>
            <person name="Zhang X."/>
            <person name="Feng G."/>
            <person name="Zhu H."/>
        </authorList>
    </citation>
    <scope>NUCLEOTIDE SEQUENCE [LARGE SCALE GENOMIC DNA]</scope>
    <source>
        <strain evidence="1 2">KCTC 22011</strain>
    </source>
</reference>
<protein>
    <recommendedName>
        <fullName evidence="3">HEPN domain-containing protein</fullName>
    </recommendedName>
</protein>
<evidence type="ECO:0000313" key="2">
    <source>
        <dbReference type="Proteomes" id="UP000256829"/>
    </source>
</evidence>
<evidence type="ECO:0008006" key="3">
    <source>
        <dbReference type="Google" id="ProtNLM"/>
    </source>
</evidence>
<dbReference type="RefSeq" id="WP_115841090.1">
    <property type="nucleotide sequence ID" value="NZ_CP183976.1"/>
</dbReference>
<evidence type="ECO:0000313" key="1">
    <source>
        <dbReference type="EMBL" id="RDY68577.1"/>
    </source>
</evidence>
<organism evidence="1 2">
    <name type="scientific">Lysobacter soli</name>
    <dbReference type="NCBI Taxonomy" id="453783"/>
    <lineage>
        <taxon>Bacteria</taxon>
        <taxon>Pseudomonadati</taxon>
        <taxon>Pseudomonadota</taxon>
        <taxon>Gammaproteobacteria</taxon>
        <taxon>Lysobacterales</taxon>
        <taxon>Lysobacteraceae</taxon>
        <taxon>Lysobacter</taxon>
    </lineage>
</organism>
<dbReference type="EMBL" id="QTJR01000002">
    <property type="protein sequence ID" value="RDY68577.1"/>
    <property type="molecule type" value="Genomic_DNA"/>
</dbReference>
<gene>
    <name evidence="1" type="ORF">DX912_03450</name>
</gene>
<comment type="caution">
    <text evidence="1">The sequence shown here is derived from an EMBL/GenBank/DDBJ whole genome shotgun (WGS) entry which is preliminary data.</text>
</comment>
<dbReference type="SUPFAM" id="SSF81593">
    <property type="entry name" value="Nucleotidyltransferase substrate binding subunit/domain"/>
    <property type="match status" value="1"/>
</dbReference>
<sequence>MGTSPEGLLHYAKEFMDAANVVADESVMASHTLIGHSIELGLKAFLLAKGIPMEQLKFKPYGHDLGYMLDAADALDLNSYVEFAADHRTAIGVLNDVYSTHGFRYYEPNTVPVPEWKTVNDVADRLVQRLREITQEASRTWNQEPA</sequence>
<dbReference type="AlphaFoldDB" id="A0A3D8VGS9"/>
<accession>A0A3D8VGS9</accession>
<dbReference type="Proteomes" id="UP000256829">
    <property type="component" value="Unassembled WGS sequence"/>
</dbReference>